<dbReference type="EMBL" id="JBIGHY010000005">
    <property type="protein sequence ID" value="MFG6415376.1"/>
    <property type="molecule type" value="Genomic_DNA"/>
</dbReference>
<sequence length="287" mass="31744">MPVMDNYKVATRAFTALTAKVAPTMKSKGQEAGFKKLLVLMKSGKTLEQRIQDYDDARQAANSCKDDNLKALPGLLKAMDTALIKMNEALKKNMDEYEAQAKVLGPADATLKAGFETLAQRLDALRKFAKSDALQVVAIAQKSLGKTASADEVLNKNLKMVYLGIKKGSAEFEAALKQFIAKPNEQNLQDAFCSSTAARSISVAVTHWKGTVLKTNPKIAERLRADPVHLLTHIDDAAQQKGVKFWETRFAKSKPGWEDRAKVQAKKYLDQVKNWRTMADEIKGLTQ</sequence>
<evidence type="ECO:0000313" key="1">
    <source>
        <dbReference type="EMBL" id="MFG6415376.1"/>
    </source>
</evidence>
<proteinExistence type="predicted"/>
<reference evidence="1 2" key="1">
    <citation type="submission" date="2024-09" db="EMBL/GenBank/DDBJ databases">
        <title>Novel species of the genus Pelomonas and Roseateles isolated from streams.</title>
        <authorList>
            <person name="Lu H."/>
        </authorList>
    </citation>
    <scope>NUCLEOTIDE SEQUENCE [LARGE SCALE GENOMIC DNA]</scope>
    <source>
        <strain evidence="1 2">DC23W</strain>
    </source>
</reference>
<keyword evidence="2" id="KW-1185">Reference proteome</keyword>
<accession>A0ABW7EPF7</accession>
<protein>
    <submittedName>
        <fullName evidence="1">Uncharacterized protein</fullName>
    </submittedName>
</protein>
<comment type="caution">
    <text evidence="1">The sequence shown here is derived from an EMBL/GenBank/DDBJ whole genome shotgun (WGS) entry which is preliminary data.</text>
</comment>
<name>A0ABW7EPF7_9BURK</name>
<evidence type="ECO:0000313" key="2">
    <source>
        <dbReference type="Proteomes" id="UP001606300"/>
    </source>
</evidence>
<organism evidence="1 2">
    <name type="scientific">Pelomonas dachongensis</name>
    <dbReference type="NCBI Taxonomy" id="3299029"/>
    <lineage>
        <taxon>Bacteria</taxon>
        <taxon>Pseudomonadati</taxon>
        <taxon>Pseudomonadota</taxon>
        <taxon>Betaproteobacteria</taxon>
        <taxon>Burkholderiales</taxon>
        <taxon>Sphaerotilaceae</taxon>
        <taxon>Roseateles</taxon>
    </lineage>
</organism>
<dbReference type="Proteomes" id="UP001606300">
    <property type="component" value="Unassembled WGS sequence"/>
</dbReference>
<gene>
    <name evidence="1" type="ORF">ACG02S_15870</name>
</gene>